<feature type="repeat" description="TPR" evidence="3">
    <location>
        <begin position="901"/>
        <end position="934"/>
    </location>
</feature>
<feature type="repeat" description="TPR" evidence="3">
    <location>
        <begin position="761"/>
        <end position="794"/>
    </location>
</feature>
<dbReference type="InterPro" id="IPR013083">
    <property type="entry name" value="Znf_RING/FYVE/PHD"/>
</dbReference>
<proteinExistence type="predicted"/>
<dbReference type="Proteomes" id="UP000232688">
    <property type="component" value="Unassembled WGS sequence"/>
</dbReference>
<dbReference type="Gene3D" id="3.30.40.10">
    <property type="entry name" value="Zinc/RING finger domain, C3HC4 (zinc finger)"/>
    <property type="match status" value="1"/>
</dbReference>
<evidence type="ECO:0000313" key="4">
    <source>
        <dbReference type="EMBL" id="PKC63379.1"/>
    </source>
</evidence>
<reference evidence="4 5" key="2">
    <citation type="submission" date="2017-10" db="EMBL/GenBank/DDBJ databases">
        <title>Genome analyses suggest a sexual origin of heterokaryosis in a supposedly ancient asexual fungus.</title>
        <authorList>
            <person name="Corradi N."/>
            <person name="Sedzielewska K."/>
            <person name="Noel J."/>
            <person name="Charron P."/>
            <person name="Farinelli L."/>
            <person name="Marton T."/>
            <person name="Kruger M."/>
            <person name="Pelin A."/>
            <person name="Brachmann A."/>
            <person name="Corradi N."/>
        </authorList>
    </citation>
    <scope>NUCLEOTIDE SEQUENCE [LARGE SCALE GENOMIC DNA]</scope>
    <source>
        <strain evidence="4 5">A1</strain>
    </source>
</reference>
<dbReference type="InterPro" id="IPR019734">
    <property type="entry name" value="TPR_rpt"/>
</dbReference>
<evidence type="ECO:0000256" key="1">
    <source>
        <dbReference type="ARBA" id="ARBA00022737"/>
    </source>
</evidence>
<keyword evidence="1" id="KW-0677">Repeat</keyword>
<feature type="repeat" description="TPR" evidence="3">
    <location>
        <begin position="867"/>
        <end position="900"/>
    </location>
</feature>
<dbReference type="InterPro" id="IPR011990">
    <property type="entry name" value="TPR-like_helical_dom_sf"/>
</dbReference>
<evidence type="ECO:0000313" key="5">
    <source>
        <dbReference type="Proteomes" id="UP000232688"/>
    </source>
</evidence>
<protein>
    <submittedName>
        <fullName evidence="4">Uncharacterized protein</fullName>
    </submittedName>
</protein>
<dbReference type="PANTHER" id="PTHR44858:SF1">
    <property type="entry name" value="UDP-N-ACETYLGLUCOSAMINE--PEPTIDE N-ACETYLGLUCOSAMINYLTRANSFERASE SPINDLY-RELATED"/>
    <property type="match status" value="1"/>
</dbReference>
<comment type="caution">
    <text evidence="4">The sequence shown here is derived from an EMBL/GenBank/DDBJ whole genome shotgun (WGS) entry which is preliminary data.</text>
</comment>
<dbReference type="PANTHER" id="PTHR44858">
    <property type="entry name" value="TETRATRICOPEPTIDE REPEAT PROTEIN 6"/>
    <property type="match status" value="1"/>
</dbReference>
<dbReference type="VEuPathDB" id="FungiDB:RhiirFUN_003267"/>
<dbReference type="GO" id="GO:0046813">
    <property type="term" value="P:receptor-mediated virion attachment to host cell"/>
    <property type="evidence" value="ECO:0007669"/>
    <property type="project" value="TreeGrafter"/>
</dbReference>
<dbReference type="Pfam" id="PF12895">
    <property type="entry name" value="ANAPC3"/>
    <property type="match status" value="1"/>
</dbReference>
<dbReference type="Gene3D" id="1.25.40.10">
    <property type="entry name" value="Tetratricopeptide repeat domain"/>
    <property type="match status" value="2"/>
</dbReference>
<dbReference type="SUPFAM" id="SSF57850">
    <property type="entry name" value="RING/U-box"/>
    <property type="match status" value="1"/>
</dbReference>
<dbReference type="SMART" id="SM00028">
    <property type="entry name" value="TPR"/>
    <property type="match status" value="5"/>
</dbReference>
<reference evidence="4 5" key="1">
    <citation type="submission" date="2017-10" db="EMBL/GenBank/DDBJ databases">
        <title>Extensive intraspecific genome diversity in a model arbuscular mycorrhizal fungus.</title>
        <authorList>
            <person name="Chen E.C.H."/>
            <person name="Morin E."/>
            <person name="Baudet D."/>
            <person name="Noel J."/>
            <person name="Ndikumana S."/>
            <person name="Charron P."/>
            <person name="St-Onge C."/>
            <person name="Giorgi J."/>
            <person name="Grigoriev I.V."/>
            <person name="Roux C."/>
            <person name="Martin F.M."/>
            <person name="Corradi N."/>
        </authorList>
    </citation>
    <scope>NUCLEOTIDE SEQUENCE [LARGE SCALE GENOMIC DNA]</scope>
    <source>
        <strain evidence="4 5">A1</strain>
    </source>
</reference>
<evidence type="ECO:0000256" key="3">
    <source>
        <dbReference type="PROSITE-ProRule" id="PRU00339"/>
    </source>
</evidence>
<dbReference type="EMBL" id="LLXH01000743">
    <property type="protein sequence ID" value="PKC63379.1"/>
    <property type="molecule type" value="Genomic_DNA"/>
</dbReference>
<sequence length="1235" mass="145103">MEVINRYFKIQILKRSRRKPDRSKNYKDNILNESKNLRSASKSRDFLREIIKQSENVSSSVSNQAMKPTLDDISVYNNDLINDIIFLNAESGIIMESKNSMPNVSNQITEPSVDDTCVYKNQLLLELEKDGFTTSDDKAEELIKNLTKPKYLHALKLLIENLRNNFSSQILINSLKSLANPDLFDYYSKDYMARLELHLRTWIAVLERIQFSQPPIILSKDLQDKVYNSLMKFSEIYYKTTQVVDNNLKLNFRQEKDEMYSNYNINFLLIYLRDTLTSLRENETWFQELFKKIKELLKTILNIIPSSKAAIPNNDCTILSLLNQARQSLSFKYPVASYYINWRIMLIIQHNLFIWSEGSEKIINKKFGELVLMEYIWSFLEIEWNDVSEKSILDSQTKFDEVSNKITKALQNAGGFLNDITGNEPLALPHTLWFGILDLAQNLIQKSSRIATYGLCYYLAIESLNKAPSSFIQFKSIELLLHLYNIDNRMFSMIEIDFDQYTQKLNENNLTDPIEKFQNLLAFVKEKYFEDLKILSNNTGKGKSLNQNSYLKKEQTSNSNILDVIADEITCPISSEPTDQLCILKCQHILSLSNFKKLKQKICPNCREKIEDNDIRYLPQNSIYKNLYTKFFESGHILPSIELENSDQLYDSDDSDNSEVELILTKKKKFMNSIIKLNSNISSSLLSRITKKQHPTYQNIIKEINEKHYEKAESLCKEFLNFFPKSYSLRCILAYIYRCLNNYEQAHLYLEKAINLNPKKPVAYFICGEIYFRQNRYDEAIDNLKKSLDYKAKLLNNLYIILGNSYLLRNQINDYIAAAENYNISLKNDSKNYLCLKNCAYSYEKQENYLNALMILDKLLNINKKDSLVLCYYGEILYNMKQYSKAILYFTKANTIDPENIHNLNKRAIAYYILQEYDKVLLDLDKIIQLDPSNSSAYYLKSLTYYTKNDINNVTILFEKYTELLKLPSSDSNILANIQLFHLEHLLNKNSSKDLNNILTKINQIPNISEDKLLLLIRCKILIELNKYYEAKVDLDMLFSDKYHTYYYYKAFSYVHLLQKHSDFWSYLYKVCKINKCDFTKFGIINEFSKYMYGEKEVYFISNLTNLNSKLCQFQESDLSSLSGLKNNQSEHMLKYEDVSKLEGLGWIEYQNLTHNSYKFQLSIEINSIEMQIDYVRYGDEYKEITPIPNMSLMGYLLPDYHQFFSNVPETFKDKYFSSKEMENLLDLNDILRIL</sequence>
<keyword evidence="2 3" id="KW-0802">TPR repeat</keyword>
<dbReference type="VEuPathDB" id="FungiDB:RhiirA1_396865"/>
<dbReference type="VEuPathDB" id="FungiDB:FUN_015910"/>
<gene>
    <name evidence="4" type="ORF">RhiirA1_396865</name>
</gene>
<name>A0A2N0RJB8_9GLOM</name>
<dbReference type="SUPFAM" id="SSF48452">
    <property type="entry name" value="TPR-like"/>
    <property type="match status" value="1"/>
</dbReference>
<feature type="repeat" description="TPR" evidence="3">
    <location>
        <begin position="727"/>
        <end position="760"/>
    </location>
</feature>
<evidence type="ECO:0000256" key="2">
    <source>
        <dbReference type="ARBA" id="ARBA00022803"/>
    </source>
</evidence>
<organism evidence="4 5">
    <name type="scientific">Rhizophagus irregularis</name>
    <dbReference type="NCBI Taxonomy" id="588596"/>
    <lineage>
        <taxon>Eukaryota</taxon>
        <taxon>Fungi</taxon>
        <taxon>Fungi incertae sedis</taxon>
        <taxon>Mucoromycota</taxon>
        <taxon>Glomeromycotina</taxon>
        <taxon>Glomeromycetes</taxon>
        <taxon>Glomerales</taxon>
        <taxon>Glomeraceae</taxon>
        <taxon>Rhizophagus</taxon>
    </lineage>
</organism>
<dbReference type="InterPro" id="IPR050498">
    <property type="entry name" value="Ycf3"/>
</dbReference>
<dbReference type="Pfam" id="PF13181">
    <property type="entry name" value="TPR_8"/>
    <property type="match status" value="1"/>
</dbReference>
<accession>A0A2N0RJB8</accession>
<dbReference type="PROSITE" id="PS50005">
    <property type="entry name" value="TPR"/>
    <property type="match status" value="4"/>
</dbReference>
<dbReference type="AlphaFoldDB" id="A0A2N0RJB8"/>